<protein>
    <submittedName>
        <fullName evidence="3">Uncharacterized protein</fullName>
    </submittedName>
</protein>
<gene>
    <name evidence="3" type="ORF">PoMZ_04485</name>
</gene>
<organism evidence="3 4">
    <name type="scientific">Pyricularia oryzae</name>
    <name type="common">Rice blast fungus</name>
    <name type="synonym">Magnaporthe oryzae</name>
    <dbReference type="NCBI Taxonomy" id="318829"/>
    <lineage>
        <taxon>Eukaryota</taxon>
        <taxon>Fungi</taxon>
        <taxon>Dikarya</taxon>
        <taxon>Ascomycota</taxon>
        <taxon>Pezizomycotina</taxon>
        <taxon>Sordariomycetes</taxon>
        <taxon>Sordariomycetidae</taxon>
        <taxon>Magnaporthales</taxon>
        <taxon>Pyriculariaceae</taxon>
        <taxon>Pyricularia</taxon>
    </lineage>
</organism>
<dbReference type="AlphaFoldDB" id="A0A4P7NDU6"/>
<evidence type="ECO:0000256" key="1">
    <source>
        <dbReference type="ARBA" id="ARBA00008889"/>
    </source>
</evidence>
<evidence type="ECO:0000313" key="3">
    <source>
        <dbReference type="EMBL" id="QBZ59524.1"/>
    </source>
</evidence>
<feature type="region of interest" description="Disordered" evidence="2">
    <location>
        <begin position="94"/>
        <end position="115"/>
    </location>
</feature>
<reference evidence="3 4" key="1">
    <citation type="journal article" date="2019" name="Mol. Biol. Evol.">
        <title>Blast fungal genomes show frequent chromosomal changes, gene gains and losses, and effector gene turnover.</title>
        <authorList>
            <person name="Gomez Luciano L.B."/>
            <person name="Jason Tsai I."/>
            <person name="Chuma I."/>
            <person name="Tosa Y."/>
            <person name="Chen Y.H."/>
            <person name="Li J.Y."/>
            <person name="Li M.Y."/>
            <person name="Jade Lu M.Y."/>
            <person name="Nakayashiki H."/>
            <person name="Li W.H."/>
        </authorList>
    </citation>
    <scope>NUCLEOTIDE SEQUENCE [LARGE SCALE GENOMIC DNA]</scope>
    <source>
        <strain evidence="3">MZ5-1-6</strain>
    </source>
</reference>
<dbReference type="SUPFAM" id="SSF160369">
    <property type="entry name" value="Ribosomal protein L10-like"/>
    <property type="match status" value="1"/>
</dbReference>
<feature type="non-terminal residue" evidence="3">
    <location>
        <position position="1"/>
    </location>
</feature>
<feature type="non-terminal residue" evidence="3">
    <location>
        <position position="387"/>
    </location>
</feature>
<dbReference type="PANTHER" id="PTHR11560">
    <property type="entry name" value="39S RIBOSOMAL PROTEIN L10, MITOCHONDRIAL"/>
    <property type="match status" value="1"/>
</dbReference>
<comment type="similarity">
    <text evidence="1">Belongs to the universal ribosomal protein uL10 family.</text>
</comment>
<sequence length="387" mass="42540">VEGGFYRDFISDEDTDSRWRARSIEHTHPHLPIMPPRVQCPSIGSAIRQQSRQRISPRHRPTLQTVTPVLVDSSVLARRTYATAAPLSRLGGLQLPADYVPPTQPPSARRPETRKSQLLRAYTSLLRSTPLTLIFQHSNLTSQEWSAVRRELRAALAKVPIPATPEGVPPPVDIVKNIQLQVIRTRIFDQAFKVVEFFDPEAAAAKTPGMKKYNHDLSKAAYEATSKIDLDAVPDSSMYKQIAPLLVGPVALVTFPAVSPDHVAAVLRTLAPSAPAFPAPTRRACPSYHEPIARSGIQKLLLVGGRVEDRVFDLDGVKWLGGIQGGRDALRAQVVHMLQSAGLGLTMALEGASKSLWLTMESRRTQMEDEAKGPEEAAEKKEDEAQS</sequence>
<dbReference type="Proteomes" id="UP000294847">
    <property type="component" value="Chromosome 3"/>
</dbReference>
<dbReference type="InterPro" id="IPR047865">
    <property type="entry name" value="Ribosomal_uL10_bac_type"/>
</dbReference>
<evidence type="ECO:0000313" key="4">
    <source>
        <dbReference type="Proteomes" id="UP000294847"/>
    </source>
</evidence>
<dbReference type="InterPro" id="IPR043141">
    <property type="entry name" value="Ribosomal_uL10-like_sf"/>
</dbReference>
<evidence type="ECO:0000256" key="2">
    <source>
        <dbReference type="SAM" id="MobiDB-lite"/>
    </source>
</evidence>
<name>A0A4P7NDU6_PYROR</name>
<accession>A0A4P7NDU6</accession>
<dbReference type="EMBL" id="CP034206">
    <property type="protein sequence ID" value="QBZ59524.1"/>
    <property type="molecule type" value="Genomic_DNA"/>
</dbReference>
<feature type="region of interest" description="Disordered" evidence="2">
    <location>
        <begin position="361"/>
        <end position="387"/>
    </location>
</feature>
<dbReference type="Gene3D" id="3.30.70.1730">
    <property type="match status" value="1"/>
</dbReference>
<proteinExistence type="inferred from homology"/>